<organism evidence="1 2">
    <name type="scientific">Paenibacillus lautus</name>
    <name type="common">Bacillus lautus</name>
    <dbReference type="NCBI Taxonomy" id="1401"/>
    <lineage>
        <taxon>Bacteria</taxon>
        <taxon>Bacillati</taxon>
        <taxon>Bacillota</taxon>
        <taxon>Bacilli</taxon>
        <taxon>Bacillales</taxon>
        <taxon>Paenibacillaceae</taxon>
        <taxon>Paenibacillus</taxon>
    </lineage>
</organism>
<dbReference type="RefSeq" id="WP_076321862.1">
    <property type="nucleotide sequence ID" value="NZ_MRTF01000002.1"/>
</dbReference>
<evidence type="ECO:0000313" key="2">
    <source>
        <dbReference type="Proteomes" id="UP000187074"/>
    </source>
</evidence>
<evidence type="ECO:0000313" key="1">
    <source>
        <dbReference type="EMBL" id="OME95043.1"/>
    </source>
</evidence>
<dbReference type="STRING" id="1401.BK123_08110"/>
<sequence>MIILISGNSCTGKTYMAQQLLERYHVPYLSIDHLKMGLYRADMNCGFTPLDSTEFIGEKLWPILKGIIKTNIENNQNLIIEGCYILPHHLQDIEPSYSAHIIPVFLGFSTTYIQQNFQSNIIQHRNAIETRMYPEEGTVTDYIQEHDAFREKCLATAVPYFEIKENYEEEISKVYDYIEGEKQRIAKIKHKS</sequence>
<dbReference type="AlphaFoldDB" id="A0A1R1B646"/>
<dbReference type="OrthoDB" id="9788481at2"/>
<accession>A0A1R1B646</accession>
<comment type="caution">
    <text evidence="1">The sequence shown here is derived from an EMBL/GenBank/DDBJ whole genome shotgun (WGS) entry which is preliminary data.</text>
</comment>
<proteinExistence type="predicted"/>
<dbReference type="EMBL" id="MRTF01000002">
    <property type="protein sequence ID" value="OME95043.1"/>
    <property type="molecule type" value="Genomic_DNA"/>
</dbReference>
<name>A0A1R1B646_PAELA</name>
<dbReference type="InterPro" id="IPR027417">
    <property type="entry name" value="P-loop_NTPase"/>
</dbReference>
<dbReference type="SUPFAM" id="SSF52540">
    <property type="entry name" value="P-loop containing nucleoside triphosphate hydrolases"/>
    <property type="match status" value="1"/>
</dbReference>
<gene>
    <name evidence="1" type="ORF">BK123_08110</name>
</gene>
<protein>
    <submittedName>
        <fullName evidence="1">2-phosphoglycerate kinase</fullName>
    </submittedName>
</protein>
<reference evidence="1 2" key="1">
    <citation type="submission" date="2016-11" db="EMBL/GenBank/DDBJ databases">
        <title>Paenibacillus species isolates.</title>
        <authorList>
            <person name="Beno S.M."/>
        </authorList>
    </citation>
    <scope>NUCLEOTIDE SEQUENCE [LARGE SCALE GENOMIC DNA]</scope>
    <source>
        <strain evidence="1 2">FSL F4-0100</strain>
    </source>
</reference>
<dbReference type="Proteomes" id="UP000187074">
    <property type="component" value="Unassembled WGS sequence"/>
</dbReference>
<dbReference type="Gene3D" id="3.40.50.300">
    <property type="entry name" value="P-loop containing nucleotide triphosphate hydrolases"/>
    <property type="match status" value="1"/>
</dbReference>
<keyword evidence="1" id="KW-0418">Kinase</keyword>
<dbReference type="GO" id="GO:0016301">
    <property type="term" value="F:kinase activity"/>
    <property type="evidence" value="ECO:0007669"/>
    <property type="project" value="UniProtKB-KW"/>
</dbReference>
<keyword evidence="1" id="KW-0808">Transferase</keyword>